<dbReference type="PANTHER" id="PTHR42912:SF80">
    <property type="entry name" value="METHYLTRANSFERASE DOMAIN-CONTAINING PROTEIN"/>
    <property type="match status" value="1"/>
</dbReference>
<sequence length="205" mass="22567">MTSNHYFDRVASDWDRMRRGFFSEEVREKAISIAGVRSDAVAADIGAGTGFITEGLVNRGLRVIAVDRSGAMLAGMRRKLAGVSGVDYLVGEVTELPISDESVDYAFANMCLHHIELPYRAIKEMARILRPGGKLIITDLDEHSHDFLRIEHHDAWLGFKSEHMKEWLAEAGLREVSVKSLGENCCAQPDCGCASVGIFIATGLK</sequence>
<organism evidence="2 3">
    <name type="scientific">Thermodesulforhabdus norvegica</name>
    <dbReference type="NCBI Taxonomy" id="39841"/>
    <lineage>
        <taxon>Bacteria</taxon>
        <taxon>Pseudomonadati</taxon>
        <taxon>Thermodesulfobacteriota</taxon>
        <taxon>Syntrophobacteria</taxon>
        <taxon>Syntrophobacterales</taxon>
        <taxon>Thermodesulforhabdaceae</taxon>
        <taxon>Thermodesulforhabdus</taxon>
    </lineage>
</organism>
<dbReference type="OrthoDB" id="9789575at2"/>
<evidence type="ECO:0000313" key="3">
    <source>
        <dbReference type="Proteomes" id="UP000199611"/>
    </source>
</evidence>
<keyword evidence="2" id="KW-0489">Methyltransferase</keyword>
<dbReference type="EMBL" id="FOUU01000003">
    <property type="protein sequence ID" value="SFM72176.1"/>
    <property type="molecule type" value="Genomic_DNA"/>
</dbReference>
<dbReference type="RefSeq" id="WP_093394319.1">
    <property type="nucleotide sequence ID" value="NZ_FOUU01000003.1"/>
</dbReference>
<dbReference type="InterPro" id="IPR029063">
    <property type="entry name" value="SAM-dependent_MTases_sf"/>
</dbReference>
<dbReference type="Pfam" id="PF08241">
    <property type="entry name" value="Methyltransf_11"/>
    <property type="match status" value="1"/>
</dbReference>
<dbReference type="InterPro" id="IPR013216">
    <property type="entry name" value="Methyltransf_11"/>
</dbReference>
<dbReference type="SUPFAM" id="SSF53335">
    <property type="entry name" value="S-adenosyl-L-methionine-dependent methyltransferases"/>
    <property type="match status" value="1"/>
</dbReference>
<proteinExistence type="predicted"/>
<keyword evidence="3" id="KW-1185">Reference proteome</keyword>
<dbReference type="GO" id="GO:0008757">
    <property type="term" value="F:S-adenosylmethionine-dependent methyltransferase activity"/>
    <property type="evidence" value="ECO:0007669"/>
    <property type="project" value="InterPro"/>
</dbReference>
<keyword evidence="2" id="KW-0808">Transferase</keyword>
<dbReference type="AlphaFoldDB" id="A0A1I4T644"/>
<evidence type="ECO:0000313" key="2">
    <source>
        <dbReference type="EMBL" id="SFM72176.1"/>
    </source>
</evidence>
<keyword evidence="2" id="KW-0830">Ubiquinone</keyword>
<dbReference type="Gene3D" id="3.40.50.150">
    <property type="entry name" value="Vaccinia Virus protein VP39"/>
    <property type="match status" value="1"/>
</dbReference>
<name>A0A1I4T644_9BACT</name>
<accession>A0A1I4T644</accession>
<dbReference type="PANTHER" id="PTHR42912">
    <property type="entry name" value="METHYLTRANSFERASE"/>
    <property type="match status" value="1"/>
</dbReference>
<gene>
    <name evidence="2" type="ORF">SAMN05660836_01251</name>
</gene>
<dbReference type="CDD" id="cd02440">
    <property type="entry name" value="AdoMet_MTases"/>
    <property type="match status" value="1"/>
</dbReference>
<dbReference type="Proteomes" id="UP000199611">
    <property type="component" value="Unassembled WGS sequence"/>
</dbReference>
<feature type="domain" description="Methyltransferase type 11" evidence="1">
    <location>
        <begin position="44"/>
        <end position="137"/>
    </location>
</feature>
<protein>
    <submittedName>
        <fullName evidence="2">Ubiquinone/menaquinone biosynthesis C-methylase UbiE</fullName>
    </submittedName>
</protein>
<evidence type="ECO:0000259" key="1">
    <source>
        <dbReference type="Pfam" id="PF08241"/>
    </source>
</evidence>
<dbReference type="GO" id="GO:0032259">
    <property type="term" value="P:methylation"/>
    <property type="evidence" value="ECO:0007669"/>
    <property type="project" value="UniProtKB-KW"/>
</dbReference>
<dbReference type="STRING" id="39841.SAMN05660836_01251"/>
<reference evidence="2 3" key="1">
    <citation type="submission" date="2016-10" db="EMBL/GenBank/DDBJ databases">
        <authorList>
            <person name="de Groot N.N."/>
        </authorList>
    </citation>
    <scope>NUCLEOTIDE SEQUENCE [LARGE SCALE GENOMIC DNA]</scope>
    <source>
        <strain evidence="2 3">DSM 9990</strain>
    </source>
</reference>
<dbReference type="InterPro" id="IPR050508">
    <property type="entry name" value="Methyltransf_Superfamily"/>
</dbReference>